<dbReference type="Proteomes" id="UP000751190">
    <property type="component" value="Unassembled WGS sequence"/>
</dbReference>
<dbReference type="EMBL" id="JAGTXO010000007">
    <property type="protein sequence ID" value="KAG8466823.1"/>
    <property type="molecule type" value="Genomic_DNA"/>
</dbReference>
<name>A0A8J6CGL3_DIALT</name>
<dbReference type="OrthoDB" id="64616at2759"/>
<evidence type="ECO:0000256" key="1">
    <source>
        <dbReference type="SAM" id="Phobius"/>
    </source>
</evidence>
<gene>
    <name evidence="2" type="ORF">KFE25_008202</name>
</gene>
<organism evidence="2 3">
    <name type="scientific">Diacronema lutheri</name>
    <name type="common">Unicellular marine alga</name>
    <name type="synonym">Monochrysis lutheri</name>
    <dbReference type="NCBI Taxonomy" id="2081491"/>
    <lineage>
        <taxon>Eukaryota</taxon>
        <taxon>Haptista</taxon>
        <taxon>Haptophyta</taxon>
        <taxon>Pavlovophyceae</taxon>
        <taxon>Pavlovales</taxon>
        <taxon>Pavlovaceae</taxon>
        <taxon>Diacronema</taxon>
    </lineage>
</organism>
<dbReference type="AlphaFoldDB" id="A0A8J6CGL3"/>
<evidence type="ECO:0000313" key="3">
    <source>
        <dbReference type="Proteomes" id="UP000751190"/>
    </source>
</evidence>
<keyword evidence="1" id="KW-0472">Membrane</keyword>
<accession>A0A8J6CGL3</accession>
<reference evidence="2" key="1">
    <citation type="submission" date="2021-05" db="EMBL/GenBank/DDBJ databases">
        <title>The genome of the haptophyte Pavlova lutheri (Diacronema luteri, Pavlovales) - a model for lipid biosynthesis in eukaryotic algae.</title>
        <authorList>
            <person name="Hulatt C.J."/>
            <person name="Posewitz M.C."/>
        </authorList>
    </citation>
    <scope>NUCLEOTIDE SEQUENCE</scope>
    <source>
        <strain evidence="2">NIVA-4/92</strain>
    </source>
</reference>
<comment type="caution">
    <text evidence="2">The sequence shown here is derived from an EMBL/GenBank/DDBJ whole genome shotgun (WGS) entry which is preliminary data.</text>
</comment>
<evidence type="ECO:0000313" key="2">
    <source>
        <dbReference type="EMBL" id="KAG8466823.1"/>
    </source>
</evidence>
<proteinExistence type="predicted"/>
<sequence length="67" mass="7765">MASAFFTRRLGMTMGGSFVLGAGIELFMIKTGFYAIVTEKEAERYIERVEQHRDLVRRAHEQRDIAR</sequence>
<keyword evidence="1" id="KW-0812">Transmembrane</keyword>
<keyword evidence="1" id="KW-1133">Transmembrane helix</keyword>
<feature type="transmembrane region" description="Helical" evidence="1">
    <location>
        <begin position="12"/>
        <end position="37"/>
    </location>
</feature>
<keyword evidence="3" id="KW-1185">Reference proteome</keyword>
<protein>
    <submittedName>
        <fullName evidence="2">Uncharacterized protein</fullName>
    </submittedName>
</protein>